<dbReference type="OMA" id="YCLDYEP"/>
<dbReference type="InterPro" id="IPR050281">
    <property type="entry name" value="Flavin_monoamine_oxidase"/>
</dbReference>
<dbReference type="AlphaFoldDB" id="A0A066XRR2"/>
<dbReference type="Gene3D" id="3.90.660.10">
    <property type="match status" value="1"/>
</dbReference>
<dbReference type="SUPFAM" id="SSF54373">
    <property type="entry name" value="FAD-linked reductases, C-terminal domain"/>
    <property type="match status" value="1"/>
</dbReference>
<dbReference type="Gene3D" id="1.10.405.40">
    <property type="match status" value="1"/>
</dbReference>
<reference evidence="3" key="1">
    <citation type="journal article" date="2014" name="Genome Announc.">
        <title>Draft genome sequence of Colletotrichum sublineola, a destructive pathogen of cultivated sorghum.</title>
        <authorList>
            <person name="Baroncelli R."/>
            <person name="Sanz-Martin J.M."/>
            <person name="Rech G.E."/>
            <person name="Sukno S.A."/>
            <person name="Thon M.R."/>
        </authorList>
    </citation>
    <scope>NUCLEOTIDE SEQUENCE [LARGE SCALE GENOMIC DNA]</scope>
    <source>
        <strain evidence="3">TX430BB</strain>
    </source>
</reference>
<dbReference type="InterPro" id="IPR036188">
    <property type="entry name" value="FAD/NAD-bd_sf"/>
</dbReference>
<dbReference type="InterPro" id="IPR002937">
    <property type="entry name" value="Amino_oxidase"/>
</dbReference>
<evidence type="ECO:0000313" key="2">
    <source>
        <dbReference type="EMBL" id="KDN70399.1"/>
    </source>
</evidence>
<dbReference type="SUPFAM" id="SSF51905">
    <property type="entry name" value="FAD/NAD(P)-binding domain"/>
    <property type="match status" value="1"/>
</dbReference>
<accession>A0A066XRR2</accession>
<name>A0A066XRR2_COLSU</name>
<dbReference type="OrthoDB" id="7777654at2759"/>
<comment type="caution">
    <text evidence="2">The sequence shown here is derived from an EMBL/GenBank/DDBJ whole genome shotgun (WGS) entry which is preliminary data.</text>
</comment>
<dbReference type="EMBL" id="JMSE01000352">
    <property type="protein sequence ID" value="KDN70399.1"/>
    <property type="molecule type" value="Genomic_DNA"/>
</dbReference>
<evidence type="ECO:0000259" key="1">
    <source>
        <dbReference type="Pfam" id="PF01593"/>
    </source>
</evidence>
<sequence>MLSSYIQFLGKALNLVTAFLDSLLLTRCGTNLSLLNDKATFWALPDLFSYPATAERILGPHGVKRQSPFHDRQEARPQAWVDTPQLVYSAWNQAAGDINQPLGFLPKNLTIGLVGAGITNIILAFNLAKAGANVTLIEASHEVGGRLRSSKTSDGVNIAEMGAMRFPPSQDLLYYYAEQFGFGFIKNFPDPGKVPTTLSYQGEATLWGDQDVPPPGFETVDNGWKQFIFGGLSRDGQLLLAPAAQIMELLSSKYSATRALAIPQWQKYLDVFGDDSFYTGLQRIFGDQHEWDIPGGKEWSEDDFNRFGTLGIGSGGFGAVFTAGFNSVLRLVVNGLETDQAVFAKVTDEGLLPTGIHDLAMDIWKTASKLGVKTKLGTVAEVTSGGDGTPDGSRVSVRETSAGTSTTVQYDLVIVGTTNRAMVHAVAPVSQTTGEPIFSTQVQRGINDLHMTASSKLFIRTKKFWENQASDFPRVILTDTNLPQTYTLDYGHPEYGMVLVTYAWEDLSLQMMAIPDPKELLSKLKGQIARLMKKTKYPEYADYLTPVTDDDIFLIHWQLDRHSYGAFSLGHPGQDKDIASLFYDFQKLSKDVGSRVLINSDCTTFLGGWVDGGLQSAHNTLSAIFERFGSLNPVAASLAPSRLLDSTLYQY</sequence>
<dbReference type="GO" id="GO:0009063">
    <property type="term" value="P:amino acid catabolic process"/>
    <property type="evidence" value="ECO:0007669"/>
    <property type="project" value="TreeGrafter"/>
</dbReference>
<dbReference type="eggNOG" id="ENOG502QVHN">
    <property type="taxonomic scope" value="Eukaryota"/>
</dbReference>
<dbReference type="Proteomes" id="UP000027238">
    <property type="component" value="Unassembled WGS sequence"/>
</dbReference>
<dbReference type="Pfam" id="PF01593">
    <property type="entry name" value="Amino_oxidase"/>
    <property type="match status" value="1"/>
</dbReference>
<protein>
    <submittedName>
        <fullName evidence="2">Putative flavin containing amine oxidoreductase</fullName>
    </submittedName>
</protein>
<proteinExistence type="predicted"/>
<dbReference type="HOGENOM" id="CLU_021400_0_0_1"/>
<dbReference type="PANTHER" id="PTHR10742:SF342">
    <property type="entry name" value="AMINE OXIDASE"/>
    <property type="match status" value="1"/>
</dbReference>
<dbReference type="GO" id="GO:0001716">
    <property type="term" value="F:L-amino-acid oxidase activity"/>
    <property type="evidence" value="ECO:0007669"/>
    <property type="project" value="TreeGrafter"/>
</dbReference>
<organism evidence="2 3">
    <name type="scientific">Colletotrichum sublineola</name>
    <name type="common">Sorghum anthracnose fungus</name>
    <dbReference type="NCBI Taxonomy" id="1173701"/>
    <lineage>
        <taxon>Eukaryota</taxon>
        <taxon>Fungi</taxon>
        <taxon>Dikarya</taxon>
        <taxon>Ascomycota</taxon>
        <taxon>Pezizomycotina</taxon>
        <taxon>Sordariomycetes</taxon>
        <taxon>Hypocreomycetidae</taxon>
        <taxon>Glomerellales</taxon>
        <taxon>Glomerellaceae</taxon>
        <taxon>Colletotrichum</taxon>
        <taxon>Colletotrichum graminicola species complex</taxon>
    </lineage>
</organism>
<dbReference type="Gene3D" id="3.50.50.60">
    <property type="entry name" value="FAD/NAD(P)-binding domain"/>
    <property type="match status" value="1"/>
</dbReference>
<dbReference type="STRING" id="1173701.A0A066XRR2"/>
<evidence type="ECO:0000313" key="3">
    <source>
        <dbReference type="Proteomes" id="UP000027238"/>
    </source>
</evidence>
<dbReference type="PANTHER" id="PTHR10742">
    <property type="entry name" value="FLAVIN MONOAMINE OXIDASE"/>
    <property type="match status" value="1"/>
</dbReference>
<gene>
    <name evidence="2" type="ORF">CSUB01_07651</name>
</gene>
<feature type="domain" description="Amine oxidase" evidence="1">
    <location>
        <begin position="123"/>
        <end position="619"/>
    </location>
</feature>
<keyword evidence="3" id="KW-1185">Reference proteome</keyword>